<reference evidence="6 7" key="1">
    <citation type="submission" date="2018-01" db="EMBL/GenBank/DDBJ databases">
        <title>Lactibacter flavus gen. nov., sp. nov., a novel bacterium of the family Propionibacteriaceae isolated from raw milk and dairy products.</title>
        <authorList>
            <person name="Wenning M."/>
            <person name="Breitenwieser F."/>
            <person name="Huptas C."/>
            <person name="von Neubeck M."/>
            <person name="Busse H.-J."/>
            <person name="Scherer S."/>
        </authorList>
    </citation>
    <scope>NUCLEOTIDE SEQUENCE [LARGE SCALE GENOMIC DNA]</scope>
    <source>
        <strain evidence="6 7">VG341</strain>
    </source>
</reference>
<gene>
    <name evidence="6" type="ORF">C1706_01215</name>
</gene>
<evidence type="ECO:0000259" key="5">
    <source>
        <dbReference type="PROSITE" id="PS50926"/>
    </source>
</evidence>
<feature type="binding site" evidence="4">
    <location>
        <position position="323"/>
    </location>
    <ligand>
        <name>S-adenosyl-L-methionine</name>
        <dbReference type="ChEBI" id="CHEBI:59789"/>
    </ligand>
</feature>
<dbReference type="PROSITE" id="PS51687">
    <property type="entry name" value="SAM_MT_RNA_M5U"/>
    <property type="match status" value="1"/>
</dbReference>
<evidence type="ECO:0000313" key="6">
    <source>
        <dbReference type="EMBL" id="RXW33413.1"/>
    </source>
</evidence>
<dbReference type="OrthoDB" id="9804590at2"/>
<dbReference type="InterPro" id="IPR010280">
    <property type="entry name" value="U5_MeTrfase_fam"/>
</dbReference>
<evidence type="ECO:0000256" key="4">
    <source>
        <dbReference type="PROSITE-ProRule" id="PRU01024"/>
    </source>
</evidence>
<evidence type="ECO:0000256" key="2">
    <source>
        <dbReference type="ARBA" id="ARBA00022679"/>
    </source>
</evidence>
<keyword evidence="2 4" id="KW-0808">Transferase</keyword>
<comment type="caution">
    <text evidence="6">The sequence shown here is derived from an EMBL/GenBank/DDBJ whole genome shotgun (WGS) entry which is preliminary data.</text>
</comment>
<accession>A0A4Q2EJP2</accession>
<dbReference type="SUPFAM" id="SSF50249">
    <property type="entry name" value="Nucleic acid-binding proteins"/>
    <property type="match status" value="1"/>
</dbReference>
<dbReference type="PROSITE" id="PS50926">
    <property type="entry name" value="TRAM"/>
    <property type="match status" value="1"/>
</dbReference>
<dbReference type="PANTHER" id="PTHR11061:SF30">
    <property type="entry name" value="TRNA (URACIL(54)-C(5))-METHYLTRANSFERASE"/>
    <property type="match status" value="1"/>
</dbReference>
<comment type="similarity">
    <text evidence="4">Belongs to the class I-like SAM-binding methyltransferase superfamily. RNA M5U methyltransferase family.</text>
</comment>
<dbReference type="RefSeq" id="WP_129457379.1">
    <property type="nucleotide sequence ID" value="NZ_PPCV01000001.1"/>
</dbReference>
<feature type="binding site" evidence="4">
    <location>
        <position position="223"/>
    </location>
    <ligand>
        <name>S-adenosyl-L-methionine</name>
        <dbReference type="ChEBI" id="CHEBI:59789"/>
    </ligand>
</feature>
<dbReference type="InterPro" id="IPR029063">
    <property type="entry name" value="SAM-dependent_MTases_sf"/>
</dbReference>
<dbReference type="Pfam" id="PF01938">
    <property type="entry name" value="TRAM"/>
    <property type="match status" value="1"/>
</dbReference>
<dbReference type="Pfam" id="PF05958">
    <property type="entry name" value="tRNA_U5-meth_tr"/>
    <property type="match status" value="1"/>
</dbReference>
<proteinExistence type="inferred from homology"/>
<dbReference type="InterPro" id="IPR002792">
    <property type="entry name" value="TRAM_dom"/>
</dbReference>
<dbReference type="InterPro" id="IPR012340">
    <property type="entry name" value="NA-bd_OB-fold"/>
</dbReference>
<organism evidence="6 7">
    <name type="scientific">Propioniciclava flava</name>
    <dbReference type="NCBI Taxonomy" id="2072026"/>
    <lineage>
        <taxon>Bacteria</taxon>
        <taxon>Bacillati</taxon>
        <taxon>Actinomycetota</taxon>
        <taxon>Actinomycetes</taxon>
        <taxon>Propionibacteriales</taxon>
        <taxon>Propionibacteriaceae</taxon>
        <taxon>Propioniciclava</taxon>
    </lineage>
</organism>
<keyword evidence="3 4" id="KW-0949">S-adenosyl-L-methionine</keyword>
<dbReference type="GO" id="GO:0070475">
    <property type="term" value="P:rRNA base methylation"/>
    <property type="evidence" value="ECO:0007669"/>
    <property type="project" value="TreeGrafter"/>
</dbReference>
<evidence type="ECO:0000256" key="1">
    <source>
        <dbReference type="ARBA" id="ARBA00022603"/>
    </source>
</evidence>
<feature type="binding site" evidence="4">
    <location>
        <position position="273"/>
    </location>
    <ligand>
        <name>S-adenosyl-L-methionine</name>
        <dbReference type="ChEBI" id="CHEBI:59789"/>
    </ligand>
</feature>
<keyword evidence="7" id="KW-1185">Reference proteome</keyword>
<dbReference type="PROSITE" id="PS01231">
    <property type="entry name" value="TRMA_2"/>
    <property type="match status" value="1"/>
</dbReference>
<evidence type="ECO:0000313" key="7">
    <source>
        <dbReference type="Proteomes" id="UP000290624"/>
    </source>
</evidence>
<dbReference type="Proteomes" id="UP000290624">
    <property type="component" value="Unassembled WGS sequence"/>
</dbReference>
<feature type="domain" description="TRAM" evidence="5">
    <location>
        <begin position="5"/>
        <end position="64"/>
    </location>
</feature>
<dbReference type="InterPro" id="IPR030391">
    <property type="entry name" value="MeTrfase_TrmA_CS"/>
</dbReference>
<feature type="binding site" evidence="4">
    <location>
        <position position="252"/>
    </location>
    <ligand>
        <name>S-adenosyl-L-methionine</name>
        <dbReference type="ChEBI" id="CHEBI:59789"/>
    </ligand>
</feature>
<dbReference type="EMBL" id="PPCV01000001">
    <property type="protein sequence ID" value="RXW33413.1"/>
    <property type="molecule type" value="Genomic_DNA"/>
</dbReference>
<dbReference type="CDD" id="cd02440">
    <property type="entry name" value="AdoMet_MTases"/>
    <property type="match status" value="1"/>
</dbReference>
<keyword evidence="1 4" id="KW-0489">Methyltransferase</keyword>
<dbReference type="GO" id="GO:0070041">
    <property type="term" value="F:rRNA (uridine-C5-)-methyltransferase activity"/>
    <property type="evidence" value="ECO:0007669"/>
    <property type="project" value="TreeGrafter"/>
</dbReference>
<protein>
    <submittedName>
        <fullName evidence="6">tRNA/tmRNA/rRNA uracil-C5-methylase</fullName>
    </submittedName>
</protein>
<sequence>MSDTPWRVGDLLHGVEVGPIAHGGHWVARHDGRVIFVRHALEGEIVDVRVTGLARRHAFGDAVTITRPSADRVPEPCPVATVCGGCDFQHVRVPHQRELKRQVVAEQVRRLAGVEWEGQVEAVHPDDARWRTRMRYHRDENTTPSEWGLRQSRSHDIVALPEQGCLIAAAPLARVPANAPEGPAVMGALEGAEAVWVAPGDPRLIEVSAAHRRWSVRADGFWQVHPQAADTLVEAVLSGLHPRPGETALDLYCGVGLFAGALVDADVSVTGIEGSTTAVAQARRNVAGARFLAGDVARVLGPRDGRCRQGSPVPGRTDLVVLDPPRAGAGAAVMAQVMARAPRAVAYVACDPAALARDLATAAQGGYRVVSLRAFDLFPQTHHVECVAIVMPE</sequence>
<dbReference type="SUPFAM" id="SSF53335">
    <property type="entry name" value="S-adenosyl-L-methionine-dependent methyltransferases"/>
    <property type="match status" value="1"/>
</dbReference>
<dbReference type="PANTHER" id="PTHR11061">
    <property type="entry name" value="RNA M5U METHYLTRANSFERASE"/>
    <property type="match status" value="1"/>
</dbReference>
<dbReference type="AlphaFoldDB" id="A0A4Q2EJP2"/>
<name>A0A4Q2EJP2_9ACTN</name>
<feature type="active site" description="Nucleophile" evidence="4">
    <location>
        <position position="350"/>
    </location>
</feature>
<dbReference type="Gene3D" id="2.40.50.140">
    <property type="entry name" value="Nucleic acid-binding proteins"/>
    <property type="match status" value="1"/>
</dbReference>
<evidence type="ECO:0000256" key="3">
    <source>
        <dbReference type="ARBA" id="ARBA00022691"/>
    </source>
</evidence>
<dbReference type="Gene3D" id="3.40.50.150">
    <property type="entry name" value="Vaccinia Virus protein VP39"/>
    <property type="match status" value="2"/>
</dbReference>